<feature type="region of interest" description="Disordered" evidence="1">
    <location>
        <begin position="86"/>
        <end position="156"/>
    </location>
</feature>
<protein>
    <submittedName>
        <fullName evidence="2">Uncharacterized protein</fullName>
    </submittedName>
</protein>
<evidence type="ECO:0000313" key="3">
    <source>
        <dbReference type="Proteomes" id="UP000004691"/>
    </source>
</evidence>
<keyword evidence="3" id="KW-1185">Reference proteome</keyword>
<dbReference type="AlphaFoldDB" id="I0V109"/>
<sequence>MTSKADPTFIERLRAIQSATRARSEAIAEHTRRTSEKLAERSQQHLQAMRTHIAEADKRRAEYLQQQAQDDAAAKNQWLKRREVSEETYDFGASEGIEEDTAPQRPVPPAPVAPPTPPAMEFPRAQSQPNSVSPRRENRQPNHFDDDDFSNNSWME</sequence>
<evidence type="ECO:0000313" key="2">
    <source>
        <dbReference type="EMBL" id="EID53812.1"/>
    </source>
</evidence>
<dbReference type="eggNOG" id="ENOG5031WCT">
    <property type="taxonomic scope" value="Bacteria"/>
</dbReference>
<evidence type="ECO:0000256" key="1">
    <source>
        <dbReference type="SAM" id="MobiDB-lite"/>
    </source>
</evidence>
<dbReference type="RefSeq" id="WP_006237962.1">
    <property type="nucleotide sequence ID" value="NZ_JH636049.1"/>
</dbReference>
<accession>I0V109</accession>
<feature type="compositionally biased region" description="Basic and acidic residues" evidence="1">
    <location>
        <begin position="134"/>
        <end position="144"/>
    </location>
</feature>
<feature type="region of interest" description="Disordered" evidence="1">
    <location>
        <begin position="62"/>
        <end position="81"/>
    </location>
</feature>
<proteinExistence type="predicted"/>
<feature type="region of interest" description="Disordered" evidence="1">
    <location>
        <begin position="21"/>
        <end position="47"/>
    </location>
</feature>
<dbReference type="Proteomes" id="UP000004691">
    <property type="component" value="Unassembled WGS sequence"/>
</dbReference>
<organism evidence="2 3">
    <name type="scientific">Saccharomonospora xinjiangensis XJ-54</name>
    <dbReference type="NCBI Taxonomy" id="882086"/>
    <lineage>
        <taxon>Bacteria</taxon>
        <taxon>Bacillati</taxon>
        <taxon>Actinomycetota</taxon>
        <taxon>Actinomycetes</taxon>
        <taxon>Pseudonocardiales</taxon>
        <taxon>Pseudonocardiaceae</taxon>
        <taxon>Saccharomonospora</taxon>
    </lineage>
</organism>
<dbReference type="HOGENOM" id="CLU_1721030_0_0_11"/>
<reference evidence="2 3" key="1">
    <citation type="submission" date="2012-01" db="EMBL/GenBank/DDBJ databases">
        <title>Improved High-Quality Draft sequence of Saccharomonospora xinjiangensis XJ-54.</title>
        <authorList>
            <consortium name="US DOE Joint Genome Institute"/>
            <person name="Lucas S."/>
            <person name="Han J."/>
            <person name="Lapidus A."/>
            <person name="Cheng J.-F."/>
            <person name="Goodwin L."/>
            <person name="Pitluck S."/>
            <person name="Peters L."/>
            <person name="Mikhailova N."/>
            <person name="Teshima H."/>
            <person name="Detter J.C."/>
            <person name="Han C."/>
            <person name="Tapia R."/>
            <person name="Land M."/>
            <person name="Hauser L."/>
            <person name="Kyrpides N."/>
            <person name="Ivanova N."/>
            <person name="Pagani I."/>
            <person name="Brambilla E.-M."/>
            <person name="Klenk H.-P."/>
            <person name="Woyke T."/>
        </authorList>
    </citation>
    <scope>NUCLEOTIDE SEQUENCE [LARGE SCALE GENOMIC DNA]</scope>
    <source>
        <strain evidence="2 3">XJ-54</strain>
    </source>
</reference>
<gene>
    <name evidence="2" type="ORF">SacxiDRAFT_1565</name>
</gene>
<feature type="compositionally biased region" description="Basic and acidic residues" evidence="1">
    <location>
        <begin position="22"/>
        <end position="43"/>
    </location>
</feature>
<dbReference type="EMBL" id="JH636049">
    <property type="protein sequence ID" value="EID53812.1"/>
    <property type="molecule type" value="Genomic_DNA"/>
</dbReference>
<dbReference type="STRING" id="882086.SacxiDRAFT_1565"/>
<feature type="compositionally biased region" description="Pro residues" evidence="1">
    <location>
        <begin position="105"/>
        <end position="120"/>
    </location>
</feature>
<name>I0V109_9PSEU</name>